<keyword evidence="5" id="KW-1185">Reference proteome</keyword>
<dbReference type="Proteomes" id="UP000295270">
    <property type="component" value="Unassembled WGS sequence"/>
</dbReference>
<reference evidence="3 5" key="1">
    <citation type="journal article" date="2015" name="Stand. Genomic Sci.">
        <title>Genomic Encyclopedia of Bacterial and Archaeal Type Strains, Phase III: the genomes of soil and plant-associated and newly described type strains.</title>
        <authorList>
            <person name="Whitman W.B."/>
            <person name="Woyke T."/>
            <person name="Klenk H.P."/>
            <person name="Zhou Y."/>
            <person name="Lilburn T.G."/>
            <person name="Beck B.J."/>
            <person name="De Vos P."/>
            <person name="Vandamme P."/>
            <person name="Eisen J.A."/>
            <person name="Garrity G."/>
            <person name="Hugenholtz P."/>
            <person name="Kyrpides N.C."/>
        </authorList>
    </citation>
    <scope>NUCLEOTIDE SEQUENCE [LARGE SCALE GENOMIC DNA]</scope>
    <source>
        <strain evidence="3 5">P5626</strain>
    </source>
</reference>
<reference evidence="4 6" key="2">
    <citation type="journal article" date="2018" name="Syst. Appl. Microbiol.">
        <title>Flavobacterium circumlabens sp. nov. and Flavobacterium cupreum sp. nov., two psychrotrophic species isolated from Antarctic environmental samples.</title>
        <authorList>
            <person name="Kralova S."/>
            <person name="Busse H.J."/>
            <person name="Svec P."/>
            <person name="Maslanova I."/>
            <person name="Stankova E."/>
            <person name="Bartak M."/>
            <person name="Sedlacek I."/>
        </authorList>
    </citation>
    <scope>NUCLEOTIDE SEQUENCE [LARGE SCALE GENOMIC DNA]</scope>
    <source>
        <strain evidence="4 6">CCM 8828</strain>
    </source>
</reference>
<comment type="caution">
    <text evidence="4">The sequence shown here is derived from an EMBL/GenBank/DDBJ whole genome shotgun (WGS) entry which is preliminary data.</text>
</comment>
<dbReference type="GO" id="GO:2001070">
    <property type="term" value="F:starch binding"/>
    <property type="evidence" value="ECO:0007669"/>
    <property type="project" value="InterPro"/>
</dbReference>
<evidence type="ECO:0000256" key="1">
    <source>
        <dbReference type="SAM" id="SignalP"/>
    </source>
</evidence>
<dbReference type="InterPro" id="IPR025970">
    <property type="entry name" value="SusE"/>
</dbReference>
<sequence>MKNSYKILIAFIGVLLVSCNADDVENRPVVDAGTAPVLLTPLTGFSIVLSKETGKDIATTVTWNKATYTGQQTVVNYTIQIAKAGTNFASPSTVSNTTANSKELTVEELNSAVLNGGFTPYQSNDVDVRIKSVVGATGLPQYSNAFTIKVTPYAAWANWGLIGSATPNGWNDPDTDLNYDLATKKYSYVGPLIVGEIKFRLDDGWAVNYGDDGNDKKLDAGGANIPITSAGNYTVIVDIANKEYTIQKN</sequence>
<evidence type="ECO:0000259" key="2">
    <source>
        <dbReference type="Pfam" id="PF14292"/>
    </source>
</evidence>
<feature type="chain" id="PRO_5043204776" evidence="1">
    <location>
        <begin position="22"/>
        <end position="249"/>
    </location>
</feature>
<proteinExistence type="predicted"/>
<dbReference type="GO" id="GO:0019867">
    <property type="term" value="C:outer membrane"/>
    <property type="evidence" value="ECO:0007669"/>
    <property type="project" value="InterPro"/>
</dbReference>
<dbReference type="AlphaFoldDB" id="A0A4Y7UJB4"/>
<name>A0A4Y7UJB4_9FLAO</name>
<dbReference type="CDD" id="cd12956">
    <property type="entry name" value="CBM_SusE-F_like"/>
    <property type="match status" value="1"/>
</dbReference>
<reference evidence="3" key="3">
    <citation type="submission" date="2019-03" db="EMBL/GenBank/DDBJ databases">
        <authorList>
            <person name="Whitman W."/>
            <person name="Huntemann M."/>
            <person name="Clum A."/>
            <person name="Pillay M."/>
            <person name="Palaniappan K."/>
            <person name="Varghese N."/>
            <person name="Mikhailova N."/>
            <person name="Stamatis D."/>
            <person name="Reddy T."/>
            <person name="Daum C."/>
            <person name="Shapiro N."/>
            <person name="Ivanova N."/>
            <person name="Kyrpides N."/>
            <person name="Woyke T."/>
        </authorList>
    </citation>
    <scope>NUCLEOTIDE SEQUENCE</scope>
    <source>
        <strain evidence="3">P5626</strain>
    </source>
</reference>
<evidence type="ECO:0000313" key="5">
    <source>
        <dbReference type="Proteomes" id="UP000295270"/>
    </source>
</evidence>
<dbReference type="Gene3D" id="2.60.40.3620">
    <property type="match status" value="1"/>
</dbReference>
<evidence type="ECO:0000313" key="3">
    <source>
        <dbReference type="EMBL" id="TCN60780.1"/>
    </source>
</evidence>
<gene>
    <name evidence="4" type="ORF">D0809_02645</name>
    <name evidence="3" type="ORF">EV142_101356</name>
</gene>
<dbReference type="OrthoDB" id="975117at2"/>
<feature type="signal peptide" evidence="1">
    <location>
        <begin position="1"/>
        <end position="21"/>
    </location>
</feature>
<keyword evidence="1" id="KW-0732">Signal</keyword>
<feature type="domain" description="SusE outer membrane protein" evidence="2">
    <location>
        <begin position="26"/>
        <end position="131"/>
    </location>
</feature>
<organism evidence="4 6">
    <name type="scientific">Flavobacterium circumlabens</name>
    <dbReference type="NCBI Taxonomy" id="2133765"/>
    <lineage>
        <taxon>Bacteria</taxon>
        <taxon>Pseudomonadati</taxon>
        <taxon>Bacteroidota</taxon>
        <taxon>Flavobacteriia</taxon>
        <taxon>Flavobacteriales</taxon>
        <taxon>Flavobacteriaceae</taxon>
        <taxon>Flavobacterium</taxon>
    </lineage>
</organism>
<dbReference type="Pfam" id="PF14292">
    <property type="entry name" value="SusE"/>
    <property type="match status" value="1"/>
</dbReference>
<dbReference type="Proteomes" id="UP000298340">
    <property type="component" value="Unassembled WGS sequence"/>
</dbReference>
<dbReference type="EMBL" id="QWDN01000001">
    <property type="protein sequence ID" value="TEB45918.1"/>
    <property type="molecule type" value="Genomic_DNA"/>
</dbReference>
<evidence type="ECO:0000313" key="6">
    <source>
        <dbReference type="Proteomes" id="UP000298340"/>
    </source>
</evidence>
<dbReference type="PROSITE" id="PS51257">
    <property type="entry name" value="PROKAR_LIPOPROTEIN"/>
    <property type="match status" value="1"/>
</dbReference>
<dbReference type="EMBL" id="SLWA01000001">
    <property type="protein sequence ID" value="TCN60780.1"/>
    <property type="molecule type" value="Genomic_DNA"/>
</dbReference>
<accession>A0A4Y7UJB4</accession>
<dbReference type="RefSeq" id="WP_132032110.1">
    <property type="nucleotide sequence ID" value="NZ_QWDN01000001.1"/>
</dbReference>
<evidence type="ECO:0000313" key="4">
    <source>
        <dbReference type="EMBL" id="TEB45918.1"/>
    </source>
</evidence>
<protein>
    <submittedName>
        <fullName evidence="4">SusF/SusE family outer membrane protein</fullName>
    </submittedName>
    <submittedName>
        <fullName evidence="3">Uncharacterized protein DUF5019</fullName>
    </submittedName>
</protein>